<dbReference type="Proteomes" id="UP000001399">
    <property type="component" value="Chromosome"/>
</dbReference>
<dbReference type="KEGG" id="rva:Rvan_0476"/>
<feature type="domain" description="Pyrroloquinoline quinone-dependent pyranose dehydrogenase beta-propeller" evidence="3">
    <location>
        <begin position="325"/>
        <end position="431"/>
    </location>
</feature>
<name>E3I8D3_RHOVT</name>
<dbReference type="eggNOG" id="COG2133">
    <property type="taxonomic scope" value="Bacteria"/>
</dbReference>
<dbReference type="PANTHER" id="PTHR19328">
    <property type="entry name" value="HEDGEHOG-INTERACTING PROTEIN"/>
    <property type="match status" value="1"/>
</dbReference>
<dbReference type="InterPro" id="IPR054539">
    <property type="entry name" value="Beta-prop_PDH"/>
</dbReference>
<sequence length="443" mass="47703">MKPIRTIFAMGLAAIALSACESQTATPVSEGMGPNPKLPPPKETALPTINIAVARGWGEGQKPKPAEGLQVAALARHLDHPRWIYVLPNGDVLVAESDAPPKEATGFRNWVQGKVMKMAGSNRGSADRITLLRGVGPNGEAQTREVFLENLFSPFGMALIGDTFYVANANSIMKYPYQEGQTKITAAGEKLTDLPGELNHHWTKNIVASKDGTKLFVAIGSNSNIGENGMELEKDRAMIWEVDVATGQHRVFASGLRNPVGMAFEPQTGVLWVAVNERDELGSELPPDYLTSVKEGGFYGWPYSYWGQHVDTRVQPQRPDLVEKAIVPDYALGSHTASLGLTFAEGSKLPKPFANGAFIGQHGSWNRKPKSGYKVIFVPFENGKPNGMPIDVLTGFLSQNDEALGRPVGVTFDKDGALLVADDVGNVVWRVTGAGSAQSAKAE</sequence>
<feature type="signal peptide" evidence="2">
    <location>
        <begin position="1"/>
        <end position="18"/>
    </location>
</feature>
<organism evidence="4 5">
    <name type="scientific">Rhodomicrobium vannielii (strain ATCC 17100 / DSM 162 / LMG 4299 / NCIMB 10020 / ATH 3.1.1)</name>
    <dbReference type="NCBI Taxonomy" id="648757"/>
    <lineage>
        <taxon>Bacteria</taxon>
        <taxon>Pseudomonadati</taxon>
        <taxon>Pseudomonadota</taxon>
        <taxon>Alphaproteobacteria</taxon>
        <taxon>Hyphomicrobiales</taxon>
        <taxon>Hyphomicrobiaceae</taxon>
        <taxon>Rhodomicrobium</taxon>
    </lineage>
</organism>
<dbReference type="AlphaFoldDB" id="E3I8D3"/>
<evidence type="ECO:0000256" key="2">
    <source>
        <dbReference type="SAM" id="SignalP"/>
    </source>
</evidence>
<protein>
    <submittedName>
        <fullName evidence="4">NHL repeat containing protein</fullName>
    </submittedName>
</protein>
<feature type="chain" id="PRO_5003171931" evidence="2">
    <location>
        <begin position="19"/>
        <end position="443"/>
    </location>
</feature>
<evidence type="ECO:0000256" key="1">
    <source>
        <dbReference type="SAM" id="MobiDB-lite"/>
    </source>
</evidence>
<gene>
    <name evidence="4" type="ordered locus">Rvan_0476</name>
</gene>
<accession>E3I8D3</accession>
<dbReference type="SUPFAM" id="SSF50952">
    <property type="entry name" value="Soluble quinoprotein glucose dehydrogenase"/>
    <property type="match status" value="1"/>
</dbReference>
<feature type="domain" description="Pyrroloquinoline quinone-dependent pyranose dehydrogenase beta-propeller" evidence="3">
    <location>
        <begin position="156"/>
        <end position="282"/>
    </location>
</feature>
<keyword evidence="5" id="KW-1185">Reference proteome</keyword>
<dbReference type="Pfam" id="PF22807">
    <property type="entry name" value="TrAA12"/>
    <property type="match status" value="2"/>
</dbReference>
<keyword evidence="2" id="KW-0732">Signal</keyword>
<evidence type="ECO:0000313" key="4">
    <source>
        <dbReference type="EMBL" id="ADP69758.1"/>
    </source>
</evidence>
<dbReference type="EMBL" id="CP002292">
    <property type="protein sequence ID" value="ADP69758.1"/>
    <property type="molecule type" value="Genomic_DNA"/>
</dbReference>
<dbReference type="Gene3D" id="2.120.10.30">
    <property type="entry name" value="TolB, C-terminal domain"/>
    <property type="match status" value="1"/>
</dbReference>
<dbReference type="STRING" id="648757.Rvan_0476"/>
<dbReference type="HOGENOM" id="CLU_024435_0_0_5"/>
<dbReference type="PROSITE" id="PS51257">
    <property type="entry name" value="PROKAR_LIPOPROTEIN"/>
    <property type="match status" value="1"/>
</dbReference>
<dbReference type="RefSeq" id="WP_013418162.1">
    <property type="nucleotide sequence ID" value="NC_014664.1"/>
</dbReference>
<evidence type="ECO:0000313" key="5">
    <source>
        <dbReference type="Proteomes" id="UP000001399"/>
    </source>
</evidence>
<feature type="region of interest" description="Disordered" evidence="1">
    <location>
        <begin position="25"/>
        <end position="44"/>
    </location>
</feature>
<proteinExistence type="predicted"/>
<reference evidence="5" key="1">
    <citation type="journal article" date="2011" name="J. Bacteriol.">
        <title>Genome sequences of eight morphologically diverse alphaproteobacteria.</title>
        <authorList>
            <consortium name="US DOE Joint Genome Institute"/>
            <person name="Brown P.J."/>
            <person name="Kysela D.T."/>
            <person name="Buechlein A."/>
            <person name="Hemmerich C."/>
            <person name="Brun Y.V."/>
        </authorList>
    </citation>
    <scope>NUCLEOTIDE SEQUENCE [LARGE SCALE GENOMIC DNA]</scope>
    <source>
        <strain evidence="5">ATCC 17100 / ATH 3.1.1 / DSM 162 / LMG 4299</strain>
    </source>
</reference>
<dbReference type="InterPro" id="IPR011041">
    <property type="entry name" value="Quinoprot_gluc/sorb_DH_b-prop"/>
</dbReference>
<dbReference type="PANTHER" id="PTHR19328:SF55">
    <property type="entry name" value="BLR6566 PROTEIN"/>
    <property type="match status" value="1"/>
</dbReference>
<dbReference type="InterPro" id="IPR011042">
    <property type="entry name" value="6-blade_b-propeller_TolB-like"/>
</dbReference>
<evidence type="ECO:0000259" key="3">
    <source>
        <dbReference type="Pfam" id="PF22807"/>
    </source>
</evidence>